<keyword evidence="1" id="KW-0732">Signal</keyword>
<evidence type="ECO:0000313" key="2">
    <source>
        <dbReference type="EMBL" id="MBE9610122.1"/>
    </source>
</evidence>
<evidence type="ECO:0000313" key="3">
    <source>
        <dbReference type="Proteomes" id="UP000604481"/>
    </source>
</evidence>
<dbReference type="Proteomes" id="UP000604481">
    <property type="component" value="Unassembled WGS sequence"/>
</dbReference>
<keyword evidence="3" id="KW-1185">Reference proteome</keyword>
<feature type="signal peptide" evidence="1">
    <location>
        <begin position="1"/>
        <end position="21"/>
    </location>
</feature>
<dbReference type="Gene3D" id="2.40.160.10">
    <property type="entry name" value="Porin"/>
    <property type="match status" value="1"/>
</dbReference>
<dbReference type="InterPro" id="IPR023614">
    <property type="entry name" value="Porin_dom_sf"/>
</dbReference>
<dbReference type="Pfam" id="PF13557">
    <property type="entry name" value="Phenol_MetA_deg"/>
    <property type="match status" value="1"/>
</dbReference>
<sequence>MPILPRLIVVSLLAISGGAFAYDDAGTTGAGNVDLEIATEKAVVKADAHRSWTTALTASYGLSEELDLSASLPYVDSRSGGADSAAARGIGDISAGFKWRFLEQEEGLSLALSANAVLPTANPNKGLGNDRLGADATLIAEYALGDVTLYGNAGYVFNNNKAGDRNHLWTAAIAAEYAFSEQFAANVELASQRNASKENHRNPLSAGLGVTITPSELIDIDLGYQWGLNDAADDYVISAGLTFHL</sequence>
<accession>A0A8J7FLL4</accession>
<dbReference type="RefSeq" id="WP_194116651.1">
    <property type="nucleotide sequence ID" value="NZ_JADFUA010000007.1"/>
</dbReference>
<reference evidence="2 3" key="1">
    <citation type="submission" date="2020-10" db="EMBL/GenBank/DDBJ databases">
        <title>The genome sequence of Chitinilyticum litopenaei 4Y14.</title>
        <authorList>
            <person name="Liu Y."/>
        </authorList>
    </citation>
    <scope>NUCLEOTIDE SEQUENCE [LARGE SCALE GENOMIC DNA]</scope>
    <source>
        <strain evidence="2 3">4Y14</strain>
    </source>
</reference>
<feature type="chain" id="PRO_5035170105" evidence="1">
    <location>
        <begin position="22"/>
        <end position="245"/>
    </location>
</feature>
<proteinExistence type="predicted"/>
<name>A0A8J7FLL4_9NEIS</name>
<organism evidence="2 3">
    <name type="scientific">Chitinilyticum piscinae</name>
    <dbReference type="NCBI Taxonomy" id="2866724"/>
    <lineage>
        <taxon>Bacteria</taxon>
        <taxon>Pseudomonadati</taxon>
        <taxon>Pseudomonadota</taxon>
        <taxon>Betaproteobacteria</taxon>
        <taxon>Neisseriales</taxon>
        <taxon>Chitinibacteraceae</taxon>
        <taxon>Chitinilyticum</taxon>
    </lineage>
</organism>
<dbReference type="InterPro" id="IPR025737">
    <property type="entry name" value="FApF"/>
</dbReference>
<dbReference type="AlphaFoldDB" id="A0A8J7FLL4"/>
<evidence type="ECO:0000256" key="1">
    <source>
        <dbReference type="SAM" id="SignalP"/>
    </source>
</evidence>
<gene>
    <name evidence="2" type="ORF">INR99_12300</name>
</gene>
<comment type="caution">
    <text evidence="2">The sequence shown here is derived from an EMBL/GenBank/DDBJ whole genome shotgun (WGS) entry which is preliminary data.</text>
</comment>
<dbReference type="EMBL" id="JADFUA010000007">
    <property type="protein sequence ID" value="MBE9610122.1"/>
    <property type="molecule type" value="Genomic_DNA"/>
</dbReference>
<protein>
    <submittedName>
        <fullName evidence="2">Transporter</fullName>
    </submittedName>
</protein>